<evidence type="ECO:0000313" key="4">
    <source>
        <dbReference type="Proteomes" id="UP000231057"/>
    </source>
</evidence>
<name>A0A2D2Q2T7_PARLV</name>
<feature type="transmembrane region" description="Helical" evidence="1">
    <location>
        <begin position="12"/>
        <end position="34"/>
    </location>
</feature>
<organism evidence="3 4">
    <name type="scientific">Parathermosynechococcus lividus PCC 6715</name>
    <dbReference type="NCBI Taxonomy" id="1917166"/>
    <lineage>
        <taxon>Bacteria</taxon>
        <taxon>Bacillati</taxon>
        <taxon>Cyanobacteriota</taxon>
        <taxon>Cyanophyceae</taxon>
        <taxon>Acaryochloridales</taxon>
        <taxon>Thermosynechococcaceae</taxon>
        <taxon>Parathermosynechococcus</taxon>
    </lineage>
</organism>
<keyword evidence="1" id="KW-0472">Membrane</keyword>
<dbReference type="InterPro" id="IPR007893">
    <property type="entry name" value="Spore_coat_U/FanG"/>
</dbReference>
<dbReference type="KEGG" id="slw:BRW62_08670"/>
<feature type="domain" description="Spore coat protein U/FanG" evidence="2">
    <location>
        <begin position="38"/>
        <end position="98"/>
    </location>
</feature>
<evidence type="ECO:0000259" key="2">
    <source>
        <dbReference type="Pfam" id="PF05229"/>
    </source>
</evidence>
<accession>A0A2D2Q2T7</accession>
<dbReference type="Proteomes" id="UP000231057">
    <property type="component" value="Chromosome"/>
</dbReference>
<sequence>MNDPTANSKNHAPLSAMFLFSQCSLSTVIVGAAIGSTLIASRVLANCTISSVTGLNFGAYSSFDAAPNDATGRFLFVCTDVQAPVTIRLSSGAANSFTLTQL</sequence>
<protein>
    <recommendedName>
        <fullName evidence="2">Spore coat protein U/FanG domain-containing protein</fullName>
    </recommendedName>
</protein>
<dbReference type="Pfam" id="PF05229">
    <property type="entry name" value="SCPU"/>
    <property type="match status" value="1"/>
</dbReference>
<keyword evidence="1" id="KW-0812">Transmembrane</keyword>
<proteinExistence type="predicted"/>
<reference evidence="3 4" key="1">
    <citation type="submission" date="2016-11" db="EMBL/GenBank/DDBJ databases">
        <title>Complete genome sequence of thermophilic cyanobacteria strain Synechococcus sp. PCC6715.</title>
        <authorList>
            <person name="Tang J."/>
            <person name="Daroch M."/>
            <person name="Liang Y."/>
            <person name="Jiang D."/>
            <person name="Shah M."/>
        </authorList>
    </citation>
    <scope>NUCLEOTIDE SEQUENCE [LARGE SCALE GENOMIC DNA]</scope>
    <source>
        <strain evidence="3 4">PCC 6715</strain>
    </source>
</reference>
<keyword evidence="1" id="KW-1133">Transmembrane helix</keyword>
<evidence type="ECO:0000313" key="3">
    <source>
        <dbReference type="EMBL" id="ATS18808.1"/>
    </source>
</evidence>
<keyword evidence="4" id="KW-1185">Reference proteome</keyword>
<dbReference type="EMBL" id="CP018092">
    <property type="protein sequence ID" value="ATS18808.1"/>
    <property type="molecule type" value="Genomic_DNA"/>
</dbReference>
<dbReference type="AlphaFoldDB" id="A0A2D2Q2T7"/>
<evidence type="ECO:0000256" key="1">
    <source>
        <dbReference type="SAM" id="Phobius"/>
    </source>
</evidence>
<reference evidence="4" key="2">
    <citation type="journal article" date="2022" name="Front. Microbiol.">
        <title>Comparative Genomic Analysis Revealed Distinct Molecular Components and Organization of CO2-Concentrating Mechanism in Thermophilic Cyanobacteria.</title>
        <authorList>
            <person name="Tang J."/>
            <person name="Zhou H."/>
            <person name="Yao D."/>
            <person name="Riaz S."/>
            <person name="You D."/>
            <person name="Klepacz-Smolka A."/>
            <person name="Daroch M."/>
        </authorList>
    </citation>
    <scope>NUCLEOTIDE SEQUENCE [LARGE SCALE GENOMIC DNA]</scope>
    <source>
        <strain evidence="4">PCC 6715</strain>
    </source>
</reference>
<gene>
    <name evidence="3" type="ORF">BRW62_08670</name>
</gene>